<reference evidence="2" key="1">
    <citation type="submission" date="2009-05" db="EMBL/GenBank/DDBJ databases">
        <title>Complete sequence of Tolumonas auensis DSM 9187.</title>
        <authorList>
            <consortium name="US DOE Joint Genome Institute"/>
            <person name="Lucas S."/>
            <person name="Copeland A."/>
            <person name="Lapidus A."/>
            <person name="Glavina del Rio T."/>
            <person name="Tice H."/>
            <person name="Bruce D."/>
            <person name="Goodwin L."/>
            <person name="Pitluck S."/>
            <person name="Chertkov O."/>
            <person name="Brettin T."/>
            <person name="Detter J.C."/>
            <person name="Han C."/>
            <person name="Larimer F."/>
            <person name="Land M."/>
            <person name="Hauser L."/>
            <person name="Kyrpides N."/>
            <person name="Mikhailova N."/>
            <person name="Spring S."/>
            <person name="Beller H."/>
        </authorList>
    </citation>
    <scope>NUCLEOTIDE SEQUENCE [LARGE SCALE GENOMIC DNA]</scope>
    <source>
        <strain evidence="2">DSM 9187 / TA4</strain>
    </source>
</reference>
<protein>
    <recommendedName>
        <fullName evidence="3">YhcH/YjgK/YiaL family protein</fullName>
    </recommendedName>
</protein>
<evidence type="ECO:0000313" key="1">
    <source>
        <dbReference type="EMBL" id="ACQ91797.1"/>
    </source>
</evidence>
<dbReference type="PANTHER" id="PTHR34986:SF4">
    <property type="entry name" value="EVOLVED BETA-GALACTOSIDASE SUBUNIT BETA-RELATED"/>
    <property type="match status" value="1"/>
</dbReference>
<dbReference type="NCBIfam" id="TIGR00022">
    <property type="entry name" value="YhcH/YjgK/YiaL family protein"/>
    <property type="match status" value="1"/>
</dbReference>
<dbReference type="AlphaFoldDB" id="C4L7Z8"/>
<evidence type="ECO:0000313" key="2">
    <source>
        <dbReference type="Proteomes" id="UP000009073"/>
    </source>
</evidence>
<dbReference type="EMBL" id="CP001616">
    <property type="protein sequence ID" value="ACQ91797.1"/>
    <property type="molecule type" value="Genomic_DNA"/>
</dbReference>
<proteinExistence type="predicted"/>
<reference evidence="1 2" key="2">
    <citation type="journal article" date="2011" name="Stand. Genomic Sci.">
        <title>Complete genome sequence of Tolumonas auensis type strain (TA 4).</title>
        <authorList>
            <person name="Chertkov O."/>
            <person name="Copeland A."/>
            <person name="Lucas S."/>
            <person name="Lapidus A."/>
            <person name="Berry K.W."/>
            <person name="Detter J.C."/>
            <person name="Del Rio T.G."/>
            <person name="Hammon N."/>
            <person name="Dalin E."/>
            <person name="Tice H."/>
            <person name="Pitluck S."/>
            <person name="Richardson P."/>
            <person name="Bruce D."/>
            <person name="Goodwin L."/>
            <person name="Han C."/>
            <person name="Tapia R."/>
            <person name="Saunders E."/>
            <person name="Schmutz J."/>
            <person name="Brettin T."/>
            <person name="Larimer F."/>
            <person name="Land M."/>
            <person name="Hauser L."/>
            <person name="Spring S."/>
            <person name="Rohde M."/>
            <person name="Kyrpides N.C."/>
            <person name="Ivanova N."/>
            <person name="Goker M."/>
            <person name="Beller H.R."/>
            <person name="Klenk H.P."/>
            <person name="Woyke T."/>
        </authorList>
    </citation>
    <scope>NUCLEOTIDE SEQUENCE [LARGE SCALE GENOMIC DNA]</scope>
    <source>
        <strain evidence="2">DSM 9187 / TA4</strain>
    </source>
</reference>
<dbReference type="OrthoDB" id="6196468at2"/>
<dbReference type="HOGENOM" id="CLU_107139_3_0_6"/>
<sequence>MFIGNLQELDDVLLHPLIAAVLRDFVATNADVLELPKGKIDLTVPAQFAPADMPKDPLFMIVSMDTSQLVTERRAEFHDTYLDIQLLLSGEEWIGIGPHTVELDRADNPHPDLYFMDEPSTTYVGLQPGDFVVIAPGELHTPLCTLTEPGQLRKIVFKVHKALLAPSA</sequence>
<dbReference type="STRING" id="595494.Tola_0167"/>
<name>C4L7Z8_TOLAT</name>
<dbReference type="Proteomes" id="UP000009073">
    <property type="component" value="Chromosome"/>
</dbReference>
<dbReference type="SUPFAM" id="SSF51197">
    <property type="entry name" value="Clavaminate synthase-like"/>
    <property type="match status" value="1"/>
</dbReference>
<evidence type="ECO:0008006" key="3">
    <source>
        <dbReference type="Google" id="ProtNLM"/>
    </source>
</evidence>
<dbReference type="eggNOG" id="COG2731">
    <property type="taxonomic scope" value="Bacteria"/>
</dbReference>
<dbReference type="PANTHER" id="PTHR34986">
    <property type="entry name" value="EVOLVED BETA-GALACTOSIDASE SUBUNIT BETA"/>
    <property type="match status" value="1"/>
</dbReference>
<dbReference type="Gene3D" id="2.60.120.370">
    <property type="entry name" value="YhcH/YjgK/YiaL"/>
    <property type="match status" value="1"/>
</dbReference>
<dbReference type="RefSeq" id="WP_012728396.1">
    <property type="nucleotide sequence ID" value="NC_012691.1"/>
</dbReference>
<dbReference type="InterPro" id="IPR004375">
    <property type="entry name" value="NanQ/TabA/YiaL"/>
</dbReference>
<accession>C4L7Z8</accession>
<organism evidence="1 2">
    <name type="scientific">Tolumonas auensis (strain DSM 9187 / NBRC 110442 / TA 4)</name>
    <dbReference type="NCBI Taxonomy" id="595494"/>
    <lineage>
        <taxon>Bacteria</taxon>
        <taxon>Pseudomonadati</taxon>
        <taxon>Pseudomonadota</taxon>
        <taxon>Gammaproteobacteria</taxon>
        <taxon>Aeromonadales</taxon>
        <taxon>Aeromonadaceae</taxon>
        <taxon>Tolumonas</taxon>
    </lineage>
</organism>
<dbReference type="InterPro" id="IPR037012">
    <property type="entry name" value="NanQ/TabA/YiaL_sf"/>
</dbReference>
<keyword evidence="2" id="KW-1185">Reference proteome</keyword>
<dbReference type="GO" id="GO:0005829">
    <property type="term" value="C:cytosol"/>
    <property type="evidence" value="ECO:0007669"/>
    <property type="project" value="TreeGrafter"/>
</dbReference>
<dbReference type="KEGG" id="tau:Tola_0167"/>
<dbReference type="Pfam" id="PF04074">
    <property type="entry name" value="DUF386"/>
    <property type="match status" value="1"/>
</dbReference>
<dbReference type="GO" id="GO:0044010">
    <property type="term" value="P:single-species biofilm formation"/>
    <property type="evidence" value="ECO:0007669"/>
    <property type="project" value="TreeGrafter"/>
</dbReference>
<gene>
    <name evidence="1" type="ordered locus">Tola_0167</name>
</gene>